<keyword evidence="2" id="KW-1185">Reference proteome</keyword>
<gene>
    <name evidence="1" type="ORF">IG617_19985</name>
</gene>
<reference evidence="1 2" key="1">
    <citation type="submission" date="2020-09" db="EMBL/GenBank/DDBJ databases">
        <title>The genome sequence of type strain Labrenzia polysiphoniae KACC 19711.</title>
        <authorList>
            <person name="Liu Y."/>
        </authorList>
    </citation>
    <scope>NUCLEOTIDE SEQUENCE [LARGE SCALE GENOMIC DNA]</scope>
    <source>
        <strain evidence="1 2">KACC 19711</strain>
    </source>
</reference>
<organism evidence="1 2">
    <name type="scientific">Roseibium polysiphoniae</name>
    <dbReference type="NCBI Taxonomy" id="2571221"/>
    <lineage>
        <taxon>Bacteria</taxon>
        <taxon>Pseudomonadati</taxon>
        <taxon>Pseudomonadota</taxon>
        <taxon>Alphaproteobacteria</taxon>
        <taxon>Hyphomicrobiales</taxon>
        <taxon>Stappiaceae</taxon>
        <taxon>Roseibium</taxon>
    </lineage>
</organism>
<dbReference type="InterPro" id="IPR011067">
    <property type="entry name" value="Plasmid_toxin/cell-grow_inhib"/>
</dbReference>
<sequence>MAIVKHPQVGTILRVDLNEGFRTPEMRKRRPCVVISPELQDRQQLCTIVPLSTTAPRRMQPFNCIIELDPPLPFPYDSQRMWVKADMVMCVAFHRLKLLHAGKDGDGQRIYDIRVLDDDKIVEIKECIKHSLGM</sequence>
<evidence type="ECO:0000313" key="2">
    <source>
        <dbReference type="Proteomes" id="UP000615687"/>
    </source>
</evidence>
<dbReference type="RefSeq" id="WP_192110980.1">
    <property type="nucleotide sequence ID" value="NZ_JACYXJ010000007.1"/>
</dbReference>
<protein>
    <submittedName>
        <fullName evidence="1">Type II toxin-antitoxin system PemK/MazF family toxin</fullName>
    </submittedName>
</protein>
<dbReference type="Pfam" id="PF02452">
    <property type="entry name" value="PemK_toxin"/>
    <property type="match status" value="1"/>
</dbReference>
<dbReference type="Gene3D" id="2.30.30.110">
    <property type="match status" value="1"/>
</dbReference>
<accession>A0ABR9CFE4</accession>
<dbReference type="SUPFAM" id="SSF50118">
    <property type="entry name" value="Cell growth inhibitor/plasmid maintenance toxic component"/>
    <property type="match status" value="1"/>
</dbReference>
<dbReference type="InterPro" id="IPR003477">
    <property type="entry name" value="PemK-like"/>
</dbReference>
<dbReference type="EMBL" id="JACYXJ010000007">
    <property type="protein sequence ID" value="MBD8878582.1"/>
    <property type="molecule type" value="Genomic_DNA"/>
</dbReference>
<comment type="caution">
    <text evidence="1">The sequence shown here is derived from an EMBL/GenBank/DDBJ whole genome shotgun (WGS) entry which is preliminary data.</text>
</comment>
<dbReference type="Proteomes" id="UP000615687">
    <property type="component" value="Unassembled WGS sequence"/>
</dbReference>
<evidence type="ECO:0000313" key="1">
    <source>
        <dbReference type="EMBL" id="MBD8878582.1"/>
    </source>
</evidence>
<name>A0ABR9CFE4_9HYPH</name>
<proteinExistence type="predicted"/>